<dbReference type="OrthoDB" id="9804083at2"/>
<proteinExistence type="predicted"/>
<keyword evidence="1" id="KW-0732">Signal</keyword>
<dbReference type="Gene3D" id="3.40.50.12140">
    <property type="entry name" value="Domain of unknown function DUF4159"/>
    <property type="match status" value="1"/>
</dbReference>
<dbReference type="Proteomes" id="UP000216446">
    <property type="component" value="Unassembled WGS sequence"/>
</dbReference>
<reference evidence="3 4" key="1">
    <citation type="submission" date="2016-11" db="EMBL/GenBank/DDBJ databases">
        <title>Study of marine rhodopsin-containing bacteria.</title>
        <authorList>
            <person name="Yoshizawa S."/>
            <person name="Kumagai Y."/>
            <person name="Kogure K."/>
        </authorList>
    </citation>
    <scope>NUCLEOTIDE SEQUENCE [LARGE SCALE GENOMIC DNA]</scope>
    <source>
        <strain evidence="3 4">SG-29</strain>
    </source>
</reference>
<keyword evidence="4" id="KW-1185">Reference proteome</keyword>
<organism evidence="3 4">
    <name type="scientific">Rubricoccus marinus</name>
    <dbReference type="NCBI Taxonomy" id="716817"/>
    <lineage>
        <taxon>Bacteria</taxon>
        <taxon>Pseudomonadati</taxon>
        <taxon>Rhodothermota</taxon>
        <taxon>Rhodothermia</taxon>
        <taxon>Rhodothermales</taxon>
        <taxon>Rubricoccaceae</taxon>
        <taxon>Rubricoccus</taxon>
    </lineage>
</organism>
<name>A0A259U2F7_9BACT</name>
<gene>
    <name evidence="3" type="ORF">BSZ36_15025</name>
</gene>
<evidence type="ECO:0000313" key="4">
    <source>
        <dbReference type="Proteomes" id="UP000216446"/>
    </source>
</evidence>
<protein>
    <recommendedName>
        <fullName evidence="2">DUF4159 domain-containing protein</fullName>
    </recommendedName>
</protein>
<evidence type="ECO:0000313" key="3">
    <source>
        <dbReference type="EMBL" id="OZC04179.1"/>
    </source>
</evidence>
<evidence type="ECO:0000259" key="2">
    <source>
        <dbReference type="Pfam" id="PF13709"/>
    </source>
</evidence>
<dbReference type="RefSeq" id="WP_094550363.1">
    <property type="nucleotide sequence ID" value="NZ_MQWB01000001.1"/>
</dbReference>
<evidence type="ECO:0000256" key="1">
    <source>
        <dbReference type="SAM" id="SignalP"/>
    </source>
</evidence>
<feature type="domain" description="DUF4159" evidence="2">
    <location>
        <begin position="30"/>
        <end position="219"/>
    </location>
</feature>
<comment type="caution">
    <text evidence="3">The sequence shown here is derived from an EMBL/GenBank/DDBJ whole genome shotgun (WGS) entry which is preliminary data.</text>
</comment>
<dbReference type="EMBL" id="MQWB01000001">
    <property type="protein sequence ID" value="OZC04179.1"/>
    <property type="molecule type" value="Genomic_DNA"/>
</dbReference>
<dbReference type="Pfam" id="PF13709">
    <property type="entry name" value="DUF4159"/>
    <property type="match status" value="1"/>
</dbReference>
<sequence>MRSAFLVVLFASGALLAPQARAQSEGAISIARVQYGGGGDWYSGDPLPTLIEYARRHALLDISPEPATVELTSDRLFLHPFLFLNGHGNIAISEEEAGRLRRYLTSGGFLYVNDDYGMDEALRRELAKVFPEQELTPLAASHPIYSAHFRFPDGLPKIHEHDGEAAQGLGLFHEGRLVVFYAYQSDLADGWEPEGVHPDPPEVRERALQMGVNLLVYAMTQGVDS</sequence>
<feature type="chain" id="PRO_5012808123" description="DUF4159 domain-containing protein" evidence="1">
    <location>
        <begin position="23"/>
        <end position="225"/>
    </location>
</feature>
<feature type="signal peptide" evidence="1">
    <location>
        <begin position="1"/>
        <end position="22"/>
    </location>
</feature>
<accession>A0A259U2F7</accession>
<dbReference type="AlphaFoldDB" id="A0A259U2F7"/>
<dbReference type="InParanoid" id="A0A259U2F7"/>
<dbReference type="InterPro" id="IPR025297">
    <property type="entry name" value="DUF4159"/>
</dbReference>